<proteinExistence type="predicted"/>
<evidence type="ECO:0000313" key="1">
    <source>
        <dbReference type="EMBL" id="LAA63257.1"/>
    </source>
</evidence>
<organism evidence="1">
    <name type="scientific">Micrurus corallinus</name>
    <name type="common">Brazilian coral snake</name>
    <dbReference type="NCBI Taxonomy" id="54390"/>
    <lineage>
        <taxon>Eukaryota</taxon>
        <taxon>Metazoa</taxon>
        <taxon>Chordata</taxon>
        <taxon>Craniata</taxon>
        <taxon>Vertebrata</taxon>
        <taxon>Euteleostomi</taxon>
        <taxon>Lepidosauria</taxon>
        <taxon>Squamata</taxon>
        <taxon>Bifurcata</taxon>
        <taxon>Unidentata</taxon>
        <taxon>Episquamata</taxon>
        <taxon>Toxicofera</taxon>
        <taxon>Serpentes</taxon>
        <taxon>Colubroidea</taxon>
        <taxon>Elapidae</taxon>
        <taxon>Elapinae</taxon>
        <taxon>Micrurus</taxon>
    </lineage>
</organism>
<accession>A0A2D4GU59</accession>
<name>A0A2D4GU59_MICCO</name>
<reference evidence="1" key="2">
    <citation type="submission" date="2017-11" db="EMBL/GenBank/DDBJ databases">
        <title>Coralsnake Venomics: Analyses of Venom Gland Transcriptomes and Proteomes of Six Brazilian Taxa.</title>
        <authorList>
            <person name="Aird S.D."/>
            <person name="Jorge da Silva N."/>
            <person name="Qiu L."/>
            <person name="Villar-Briones A."/>
            <person name="Aparecida-Saddi V."/>
            <person name="Campos-Telles M.P."/>
            <person name="Grau M."/>
            <person name="Mikheyev A.S."/>
        </authorList>
    </citation>
    <scope>NUCLEOTIDE SEQUENCE</scope>
    <source>
        <tissue evidence="1">Venom_gland</tissue>
    </source>
</reference>
<dbReference type="EMBL" id="IACJ01153161">
    <property type="protein sequence ID" value="LAA63257.1"/>
    <property type="molecule type" value="Transcribed_RNA"/>
</dbReference>
<sequence>MSICPFNMRLCKVTGNSSQSNGFATLTPQCKGEGRFRERLCVEASAPSWAAFSKTSPCERKRSWEAFLTSPPFPSTNSPGKNNVFTIVLTLRSNFTMTSTIKSTLP</sequence>
<reference evidence="1" key="1">
    <citation type="submission" date="2017-07" db="EMBL/GenBank/DDBJ databases">
        <authorList>
            <person name="Mikheyev A."/>
            <person name="Grau M."/>
        </authorList>
    </citation>
    <scope>NUCLEOTIDE SEQUENCE</scope>
    <source>
        <tissue evidence="1">Venom_gland</tissue>
    </source>
</reference>
<protein>
    <submittedName>
        <fullName evidence="1">Uncharacterized protein</fullName>
    </submittedName>
</protein>
<dbReference type="AlphaFoldDB" id="A0A2D4GU59"/>